<name>A0ABN8Q7X0_9CNID</name>
<dbReference type="Proteomes" id="UP001159405">
    <property type="component" value="Unassembled WGS sequence"/>
</dbReference>
<gene>
    <name evidence="1" type="ORF">PLOB_00001793</name>
</gene>
<protein>
    <submittedName>
        <fullName evidence="1">Uncharacterized protein</fullName>
    </submittedName>
</protein>
<evidence type="ECO:0000313" key="1">
    <source>
        <dbReference type="EMBL" id="CAH3156385.1"/>
    </source>
</evidence>
<keyword evidence="2" id="KW-1185">Reference proteome</keyword>
<dbReference type="EMBL" id="CALNXK010000104">
    <property type="protein sequence ID" value="CAH3156385.1"/>
    <property type="molecule type" value="Genomic_DNA"/>
</dbReference>
<sequence>MVGNIALVKGNGSSPATPKNAPKVLWTSVPYSVQIYMHGA</sequence>
<proteinExistence type="predicted"/>
<organism evidence="1 2">
    <name type="scientific">Porites lobata</name>
    <dbReference type="NCBI Taxonomy" id="104759"/>
    <lineage>
        <taxon>Eukaryota</taxon>
        <taxon>Metazoa</taxon>
        <taxon>Cnidaria</taxon>
        <taxon>Anthozoa</taxon>
        <taxon>Hexacorallia</taxon>
        <taxon>Scleractinia</taxon>
        <taxon>Fungiina</taxon>
        <taxon>Poritidae</taxon>
        <taxon>Porites</taxon>
    </lineage>
</organism>
<comment type="caution">
    <text evidence="1">The sequence shown here is derived from an EMBL/GenBank/DDBJ whole genome shotgun (WGS) entry which is preliminary data.</text>
</comment>
<evidence type="ECO:0000313" key="2">
    <source>
        <dbReference type="Proteomes" id="UP001159405"/>
    </source>
</evidence>
<accession>A0ABN8Q7X0</accession>
<reference evidence="1 2" key="1">
    <citation type="submission" date="2022-05" db="EMBL/GenBank/DDBJ databases">
        <authorList>
            <consortium name="Genoscope - CEA"/>
            <person name="William W."/>
        </authorList>
    </citation>
    <scope>NUCLEOTIDE SEQUENCE [LARGE SCALE GENOMIC DNA]</scope>
</reference>